<keyword evidence="3" id="KW-1185">Reference proteome</keyword>
<accession>A0A9X1WPQ7</accession>
<name>A0A9X1WPQ7_9BACL</name>
<dbReference type="Pfam" id="PF12670">
    <property type="entry name" value="DUF3792"/>
    <property type="match status" value="1"/>
</dbReference>
<protein>
    <submittedName>
        <fullName evidence="2">TIGR04086 family membrane protein</fullName>
    </submittedName>
</protein>
<dbReference type="AlphaFoldDB" id="A0A9X1WPQ7"/>
<feature type="transmembrane region" description="Helical" evidence="1">
    <location>
        <begin position="75"/>
        <end position="98"/>
    </location>
</feature>
<keyword evidence="1" id="KW-0812">Transmembrane</keyword>
<keyword evidence="1" id="KW-0472">Membrane</keyword>
<reference evidence="2" key="1">
    <citation type="submission" date="2022-04" db="EMBL/GenBank/DDBJ databases">
        <title>Paenibacillus mangrovi sp. nov., a novel endophytic bacterium isolated from bark of Kandelia candel.</title>
        <authorList>
            <person name="Tuo L."/>
        </authorList>
    </citation>
    <scope>NUCLEOTIDE SEQUENCE</scope>
    <source>
        <strain evidence="2">KQZ6P-2</strain>
    </source>
</reference>
<evidence type="ECO:0000256" key="1">
    <source>
        <dbReference type="SAM" id="Phobius"/>
    </source>
</evidence>
<dbReference type="Proteomes" id="UP001139347">
    <property type="component" value="Unassembled WGS sequence"/>
</dbReference>
<keyword evidence="1" id="KW-1133">Transmembrane helix</keyword>
<feature type="transmembrane region" description="Helical" evidence="1">
    <location>
        <begin position="104"/>
        <end position="125"/>
    </location>
</feature>
<dbReference type="NCBIfam" id="TIGR04086">
    <property type="entry name" value="TIGR04086_membr"/>
    <property type="match status" value="1"/>
</dbReference>
<dbReference type="RefSeq" id="WP_244723151.1">
    <property type="nucleotide sequence ID" value="NZ_JALIRP010000002.1"/>
</dbReference>
<gene>
    <name evidence="2" type="ORF">MUG84_08080</name>
</gene>
<comment type="caution">
    <text evidence="2">The sequence shown here is derived from an EMBL/GenBank/DDBJ whole genome shotgun (WGS) entry which is preliminary data.</text>
</comment>
<proteinExistence type="predicted"/>
<evidence type="ECO:0000313" key="2">
    <source>
        <dbReference type="EMBL" id="MCJ8011710.1"/>
    </source>
</evidence>
<dbReference type="InterPro" id="IPR023804">
    <property type="entry name" value="DUF3792_TM"/>
</dbReference>
<organism evidence="2 3">
    <name type="scientific">Paenibacillus mangrovi</name>
    <dbReference type="NCBI Taxonomy" id="2931978"/>
    <lineage>
        <taxon>Bacteria</taxon>
        <taxon>Bacillati</taxon>
        <taxon>Bacillota</taxon>
        <taxon>Bacilli</taxon>
        <taxon>Bacillales</taxon>
        <taxon>Paenibacillaceae</taxon>
        <taxon>Paenibacillus</taxon>
    </lineage>
</organism>
<dbReference type="EMBL" id="JALIRP010000002">
    <property type="protein sequence ID" value="MCJ8011710.1"/>
    <property type="molecule type" value="Genomic_DNA"/>
</dbReference>
<feature type="transmembrane region" description="Helical" evidence="1">
    <location>
        <begin position="20"/>
        <end position="39"/>
    </location>
</feature>
<evidence type="ECO:0000313" key="3">
    <source>
        <dbReference type="Proteomes" id="UP001139347"/>
    </source>
</evidence>
<feature type="transmembrane region" description="Helical" evidence="1">
    <location>
        <begin position="51"/>
        <end position="68"/>
    </location>
</feature>
<sequence>MHMIRRVLSFRIANPILSGLYYSFFWMMVGALILSLLLWSSGMQEQSLSRLIYVVHAIAALFGGMVAGKRSGRKGWYNGGLTGILYGLLIMVIGFLALDTSLRMGDLLLLGTVFASAAIGGMLGVNVRNNY</sequence>